<dbReference type="SMART" id="SM00950">
    <property type="entry name" value="Piwi"/>
    <property type="match status" value="1"/>
</dbReference>
<dbReference type="Proteomes" id="UP000002051">
    <property type="component" value="Chromosome 4"/>
</dbReference>
<dbReference type="Gramene" id="rna26622">
    <property type="protein sequence ID" value="RHN63867.1"/>
    <property type="gene ID" value="gene26622"/>
</dbReference>
<keyword evidence="2" id="KW-0678">Repressor</keyword>
<dbReference type="InterPro" id="IPR036085">
    <property type="entry name" value="PAZ_dom_sf"/>
</dbReference>
<proteinExistence type="inferred from homology"/>
<dbReference type="KEGG" id="mtr:11437713"/>
<evidence type="ECO:0000313" key="10">
    <source>
        <dbReference type="EnsemblPlants" id="AES91411"/>
    </source>
</evidence>
<dbReference type="PROSITE" id="PS50821">
    <property type="entry name" value="PAZ"/>
    <property type="match status" value="1"/>
</dbReference>
<dbReference type="FunFam" id="3.40.50.2300:FF:000110">
    <property type="entry name" value="Argonaute 10"/>
    <property type="match status" value="1"/>
</dbReference>
<organism evidence="8 11">
    <name type="scientific">Medicago truncatula</name>
    <name type="common">Barrel medic</name>
    <name type="synonym">Medicago tribuloides</name>
    <dbReference type="NCBI Taxonomy" id="3880"/>
    <lineage>
        <taxon>Eukaryota</taxon>
        <taxon>Viridiplantae</taxon>
        <taxon>Streptophyta</taxon>
        <taxon>Embryophyta</taxon>
        <taxon>Tracheophyta</taxon>
        <taxon>Spermatophyta</taxon>
        <taxon>Magnoliopsida</taxon>
        <taxon>eudicotyledons</taxon>
        <taxon>Gunneridae</taxon>
        <taxon>Pentapetalae</taxon>
        <taxon>rosids</taxon>
        <taxon>fabids</taxon>
        <taxon>Fabales</taxon>
        <taxon>Fabaceae</taxon>
        <taxon>Papilionoideae</taxon>
        <taxon>50 kb inversion clade</taxon>
        <taxon>NPAAA clade</taxon>
        <taxon>Hologalegina</taxon>
        <taxon>IRL clade</taxon>
        <taxon>Trifolieae</taxon>
        <taxon>Medicago</taxon>
    </lineage>
</organism>
<dbReference type="GO" id="GO:0003743">
    <property type="term" value="F:translation initiation factor activity"/>
    <property type="evidence" value="ECO:0007669"/>
    <property type="project" value="UniProtKB-KW"/>
</dbReference>
<dbReference type="PROSITE" id="PS50822">
    <property type="entry name" value="PIWI"/>
    <property type="match status" value="1"/>
</dbReference>
<evidence type="ECO:0000313" key="9">
    <source>
        <dbReference type="EMBL" id="RHN63867.1"/>
    </source>
</evidence>
<dbReference type="InterPro" id="IPR032474">
    <property type="entry name" value="Argonaute_N"/>
</dbReference>
<dbReference type="GO" id="GO:1990904">
    <property type="term" value="C:ribonucleoprotein complex"/>
    <property type="evidence" value="ECO:0007669"/>
    <property type="project" value="UniProtKB-KW"/>
</dbReference>
<dbReference type="Gene3D" id="3.30.420.10">
    <property type="entry name" value="Ribonuclease H-like superfamily/Ribonuclease H"/>
    <property type="match status" value="1"/>
</dbReference>
<dbReference type="PROSITE" id="PS51257">
    <property type="entry name" value="PROKAR_LIPOPROTEIN"/>
    <property type="match status" value="1"/>
</dbReference>
<dbReference type="InterPro" id="IPR003100">
    <property type="entry name" value="PAZ_dom"/>
</dbReference>
<gene>
    <name evidence="10" type="primary">11437713</name>
    <name evidence="8" type="ordered locus">MTR_4g113200</name>
    <name evidence="9" type="ORF">MtrunA17_Chr4g0062941</name>
</gene>
<dbReference type="InterPro" id="IPR003165">
    <property type="entry name" value="Piwi"/>
</dbReference>
<dbReference type="Pfam" id="PF02170">
    <property type="entry name" value="PAZ"/>
    <property type="match status" value="1"/>
</dbReference>
<keyword evidence="8" id="KW-0648">Protein biosynthesis</keyword>
<evidence type="ECO:0000313" key="11">
    <source>
        <dbReference type="Proteomes" id="UP000002051"/>
    </source>
</evidence>
<dbReference type="Gene3D" id="3.40.50.2300">
    <property type="match status" value="1"/>
</dbReference>
<evidence type="ECO:0000313" key="12">
    <source>
        <dbReference type="Proteomes" id="UP000265566"/>
    </source>
</evidence>
<reference evidence="8 11" key="1">
    <citation type="journal article" date="2011" name="Nature">
        <title>The Medicago genome provides insight into the evolution of rhizobial symbioses.</title>
        <authorList>
            <person name="Young N.D."/>
            <person name="Debelle F."/>
            <person name="Oldroyd G.E."/>
            <person name="Geurts R."/>
            <person name="Cannon S.B."/>
            <person name="Udvardi M.K."/>
            <person name="Benedito V.A."/>
            <person name="Mayer K.F."/>
            <person name="Gouzy J."/>
            <person name="Schoof H."/>
            <person name="Van de Peer Y."/>
            <person name="Proost S."/>
            <person name="Cook D.R."/>
            <person name="Meyers B.C."/>
            <person name="Spannagl M."/>
            <person name="Cheung F."/>
            <person name="De Mita S."/>
            <person name="Krishnakumar V."/>
            <person name="Gundlach H."/>
            <person name="Zhou S."/>
            <person name="Mudge J."/>
            <person name="Bharti A.K."/>
            <person name="Murray J.D."/>
            <person name="Naoumkina M.A."/>
            <person name="Rosen B."/>
            <person name="Silverstein K.A."/>
            <person name="Tang H."/>
            <person name="Rombauts S."/>
            <person name="Zhao P.X."/>
            <person name="Zhou P."/>
            <person name="Barbe V."/>
            <person name="Bardou P."/>
            <person name="Bechner M."/>
            <person name="Bellec A."/>
            <person name="Berger A."/>
            <person name="Berges H."/>
            <person name="Bidwell S."/>
            <person name="Bisseling T."/>
            <person name="Choisne N."/>
            <person name="Couloux A."/>
            <person name="Denny R."/>
            <person name="Deshpande S."/>
            <person name="Dai X."/>
            <person name="Doyle J.J."/>
            <person name="Dudez A.M."/>
            <person name="Farmer A.D."/>
            <person name="Fouteau S."/>
            <person name="Franken C."/>
            <person name="Gibelin C."/>
            <person name="Gish J."/>
            <person name="Goldstein S."/>
            <person name="Gonzalez A.J."/>
            <person name="Green P.J."/>
            <person name="Hallab A."/>
            <person name="Hartog M."/>
            <person name="Hua A."/>
            <person name="Humphray S.J."/>
            <person name="Jeong D.H."/>
            <person name="Jing Y."/>
            <person name="Jocker A."/>
            <person name="Kenton S.M."/>
            <person name="Kim D.J."/>
            <person name="Klee K."/>
            <person name="Lai H."/>
            <person name="Lang C."/>
            <person name="Lin S."/>
            <person name="Macmil S.L."/>
            <person name="Magdelenat G."/>
            <person name="Matthews L."/>
            <person name="McCorrison J."/>
            <person name="Monaghan E.L."/>
            <person name="Mun J.H."/>
            <person name="Najar F.Z."/>
            <person name="Nicholson C."/>
            <person name="Noirot C."/>
            <person name="O'Bleness M."/>
            <person name="Paule C.R."/>
            <person name="Poulain J."/>
            <person name="Prion F."/>
            <person name="Qin B."/>
            <person name="Qu C."/>
            <person name="Retzel E.F."/>
            <person name="Riddle C."/>
            <person name="Sallet E."/>
            <person name="Samain S."/>
            <person name="Samson N."/>
            <person name="Sanders I."/>
            <person name="Saurat O."/>
            <person name="Scarpelli C."/>
            <person name="Schiex T."/>
            <person name="Segurens B."/>
            <person name="Severin A.J."/>
            <person name="Sherrier D.J."/>
            <person name="Shi R."/>
            <person name="Sims S."/>
            <person name="Singer S.R."/>
            <person name="Sinharoy S."/>
            <person name="Sterck L."/>
            <person name="Viollet A."/>
            <person name="Wang B.B."/>
            <person name="Wang K."/>
            <person name="Wang M."/>
            <person name="Wang X."/>
            <person name="Warfsmann J."/>
            <person name="Weissenbach J."/>
            <person name="White D.D."/>
            <person name="White J.D."/>
            <person name="Wiley G.B."/>
            <person name="Wincker P."/>
            <person name="Xing Y."/>
            <person name="Yang L."/>
            <person name="Yao Z."/>
            <person name="Ying F."/>
            <person name="Zhai J."/>
            <person name="Zhou L."/>
            <person name="Zuber A."/>
            <person name="Denarie J."/>
            <person name="Dixon R.A."/>
            <person name="May G.D."/>
            <person name="Schwartz D.C."/>
            <person name="Rogers J."/>
            <person name="Quetier F."/>
            <person name="Town C.D."/>
            <person name="Roe B.A."/>
        </authorList>
    </citation>
    <scope>NUCLEOTIDE SEQUENCE [LARGE SCALE GENOMIC DNA]</scope>
    <source>
        <strain evidence="8">A17</strain>
        <strain evidence="10 11">cv. Jemalong A17</strain>
    </source>
</reference>
<dbReference type="HOGENOM" id="CLU_004544_0_0_1"/>
<reference evidence="12" key="4">
    <citation type="journal article" date="2018" name="Nat. Plants">
        <title>Whole-genome landscape of Medicago truncatula symbiotic genes.</title>
        <authorList>
            <person name="Pecrix Y."/>
            <person name="Staton S.E."/>
            <person name="Sallet E."/>
            <person name="Lelandais-Briere C."/>
            <person name="Moreau S."/>
            <person name="Carrere S."/>
            <person name="Blein T."/>
            <person name="Jardinaud M.F."/>
            <person name="Latrasse D."/>
            <person name="Zouine M."/>
            <person name="Zahm M."/>
            <person name="Kreplak J."/>
            <person name="Mayjonade B."/>
            <person name="Satge C."/>
            <person name="Perez M."/>
            <person name="Cauet S."/>
            <person name="Marande W."/>
            <person name="Chantry-Darmon C."/>
            <person name="Lopez-Roques C."/>
            <person name="Bouchez O."/>
            <person name="Berard A."/>
            <person name="Debelle F."/>
            <person name="Munos S."/>
            <person name="Bendahmane A."/>
            <person name="Berges H."/>
            <person name="Niebel A."/>
            <person name="Buitink J."/>
            <person name="Frugier F."/>
            <person name="Benhamed M."/>
            <person name="Crespi M."/>
            <person name="Gouzy J."/>
            <person name="Gamas P."/>
        </authorList>
    </citation>
    <scope>NUCLEOTIDE SEQUENCE [LARGE SCALE GENOMIC DNA]</scope>
    <source>
        <strain evidence="12">cv. Jemalong A17</strain>
    </source>
</reference>
<keyword evidence="4" id="KW-0943">RNA-mediated gene silencing</keyword>
<dbReference type="InterPro" id="IPR036397">
    <property type="entry name" value="RNaseH_sf"/>
</dbReference>
<dbReference type="InterPro" id="IPR032473">
    <property type="entry name" value="Argonaute_Mid_dom"/>
</dbReference>
<dbReference type="InterPro" id="IPR032472">
    <property type="entry name" value="ArgoL2"/>
</dbReference>
<dbReference type="GO" id="GO:0003723">
    <property type="term" value="F:RNA binding"/>
    <property type="evidence" value="ECO:0000318"/>
    <property type="project" value="GO_Central"/>
</dbReference>
<dbReference type="GO" id="GO:0004521">
    <property type="term" value="F:RNA endonuclease activity"/>
    <property type="evidence" value="ECO:0000318"/>
    <property type="project" value="GO_Central"/>
</dbReference>
<dbReference type="Gene3D" id="2.170.260.10">
    <property type="entry name" value="paz domain"/>
    <property type="match status" value="1"/>
</dbReference>
<keyword evidence="5" id="KW-0687">Ribonucleoprotein</keyword>
<dbReference type="InterPro" id="IPR045246">
    <property type="entry name" value="Piwi_ago-like"/>
</dbReference>
<dbReference type="SUPFAM" id="SSF53098">
    <property type="entry name" value="Ribonuclease H-like"/>
    <property type="match status" value="1"/>
</dbReference>
<dbReference type="OrthoDB" id="10252740at2759"/>
<dbReference type="Pfam" id="PF16486">
    <property type="entry name" value="ArgoN"/>
    <property type="match status" value="1"/>
</dbReference>
<dbReference type="GO" id="GO:0051607">
    <property type="term" value="P:defense response to virus"/>
    <property type="evidence" value="ECO:0007669"/>
    <property type="project" value="UniProtKB-ARBA"/>
</dbReference>
<dbReference type="EMBL" id="PSQE01000004">
    <property type="protein sequence ID" value="RHN63867.1"/>
    <property type="molecule type" value="Genomic_DNA"/>
</dbReference>
<dbReference type="Pfam" id="PF16487">
    <property type="entry name" value="ArgoMid"/>
    <property type="match status" value="1"/>
</dbReference>
<keyword evidence="11" id="KW-1185">Reference proteome</keyword>
<dbReference type="eggNOG" id="KOG1041">
    <property type="taxonomic scope" value="Eukaryota"/>
</dbReference>
<dbReference type="STRING" id="3880.G7JU69"/>
<dbReference type="GO" id="GO:0005634">
    <property type="term" value="C:nucleus"/>
    <property type="evidence" value="ECO:0000318"/>
    <property type="project" value="GO_Central"/>
</dbReference>
<dbReference type="GO" id="GO:0031047">
    <property type="term" value="P:regulatory ncRNA-mediated gene silencing"/>
    <property type="evidence" value="ECO:0000318"/>
    <property type="project" value="GO_Central"/>
</dbReference>
<evidence type="ECO:0000256" key="5">
    <source>
        <dbReference type="ARBA" id="ARBA00023274"/>
    </source>
</evidence>
<dbReference type="InterPro" id="IPR014811">
    <property type="entry name" value="ArgoL1"/>
</dbReference>
<evidence type="ECO:0000259" key="7">
    <source>
        <dbReference type="PROSITE" id="PS50822"/>
    </source>
</evidence>
<reference evidence="10" key="3">
    <citation type="submission" date="2015-04" db="UniProtKB">
        <authorList>
            <consortium name="EnsemblPlants"/>
        </authorList>
    </citation>
    <scope>IDENTIFICATION</scope>
    <source>
        <strain evidence="10">cv. Jemalong A17</strain>
    </source>
</reference>
<reference evidence="8 11" key="2">
    <citation type="journal article" date="2014" name="BMC Genomics">
        <title>An improved genome release (version Mt4.0) for the model legume Medicago truncatula.</title>
        <authorList>
            <person name="Tang H."/>
            <person name="Krishnakumar V."/>
            <person name="Bidwell S."/>
            <person name="Rosen B."/>
            <person name="Chan A."/>
            <person name="Zhou S."/>
            <person name="Gentzbittel L."/>
            <person name="Childs K.L."/>
            <person name="Yandell M."/>
            <person name="Gundlach H."/>
            <person name="Mayer K.F."/>
            <person name="Schwartz D.C."/>
            <person name="Town C.D."/>
        </authorList>
    </citation>
    <scope>GENOME REANNOTATION</scope>
    <source>
        <strain evidence="10 11">cv. Jemalong A17</strain>
    </source>
</reference>
<name>G7JU69_MEDTR</name>
<dbReference type="SUPFAM" id="SSF101690">
    <property type="entry name" value="PAZ domain"/>
    <property type="match status" value="1"/>
</dbReference>
<dbReference type="GO" id="GO:0005737">
    <property type="term" value="C:cytoplasm"/>
    <property type="evidence" value="ECO:0000318"/>
    <property type="project" value="GO_Central"/>
</dbReference>
<dbReference type="OMA" id="RSQCKPE"/>
<evidence type="ECO:0000256" key="3">
    <source>
        <dbReference type="ARBA" id="ARBA00022845"/>
    </source>
</evidence>
<dbReference type="PANTHER" id="PTHR22891">
    <property type="entry name" value="EUKARYOTIC TRANSLATION INITIATION FACTOR 2C"/>
    <property type="match status" value="1"/>
</dbReference>
<comment type="similarity">
    <text evidence="1">Belongs to the argonaute family. Ago subfamily.</text>
</comment>
<evidence type="ECO:0000256" key="1">
    <source>
        <dbReference type="ARBA" id="ARBA00008201"/>
    </source>
</evidence>
<dbReference type="CDD" id="cd02846">
    <property type="entry name" value="PAZ_argonaute_like"/>
    <property type="match status" value="1"/>
</dbReference>
<feature type="domain" description="PAZ" evidence="6">
    <location>
        <begin position="232"/>
        <end position="345"/>
    </location>
</feature>
<keyword evidence="8" id="KW-0396">Initiation factor</keyword>
<accession>G7JU69</accession>
<dbReference type="SMART" id="SM00949">
    <property type="entry name" value="PAZ"/>
    <property type="match status" value="1"/>
</dbReference>
<dbReference type="Pfam" id="PF16488">
    <property type="entry name" value="ArgoL2"/>
    <property type="match status" value="1"/>
</dbReference>
<dbReference type="FunFam" id="3.30.420.10:FF:000013">
    <property type="entry name" value="protein argonaute 10-like"/>
    <property type="match status" value="1"/>
</dbReference>
<dbReference type="FunFam" id="2.170.260.10:FF:000001">
    <property type="entry name" value="Protein argonaute-2"/>
    <property type="match status" value="1"/>
</dbReference>
<dbReference type="EnsemblPlants" id="AES91411">
    <property type="protein sequence ID" value="AES91411"/>
    <property type="gene ID" value="MTR_4g113200"/>
</dbReference>
<keyword evidence="3" id="KW-0810">Translation regulation</keyword>
<dbReference type="PaxDb" id="3880-AES91411"/>
<protein>
    <submittedName>
        <fullName evidence="8">Eukaryotic translation initiation factor 2c</fullName>
    </submittedName>
    <submittedName>
        <fullName evidence="9">Putative post-transcriptional gene silencing PAZ-Argonaute family protein</fullName>
    </submittedName>
</protein>
<dbReference type="Proteomes" id="UP000265566">
    <property type="component" value="Chromosome 4"/>
</dbReference>
<dbReference type="EMBL" id="CM001220">
    <property type="protein sequence ID" value="AES91411.1"/>
    <property type="molecule type" value="Genomic_DNA"/>
</dbReference>
<dbReference type="AlphaFoldDB" id="G7JU69"/>
<reference evidence="9" key="5">
    <citation type="journal article" date="2018" name="Nat. Plants">
        <title>Whole-genome landscape of Medicago truncatula symbiotic genes.</title>
        <authorList>
            <person name="Pecrix Y."/>
            <person name="Gamas P."/>
            <person name="Carrere S."/>
        </authorList>
    </citation>
    <scope>NUCLEOTIDE SEQUENCE</scope>
    <source>
        <tissue evidence="9">Leaves</tissue>
    </source>
</reference>
<feature type="domain" description="Piwi" evidence="7">
    <location>
        <begin position="519"/>
        <end position="840"/>
    </location>
</feature>
<dbReference type="SMART" id="SM01163">
    <property type="entry name" value="DUF1785"/>
    <property type="match status" value="1"/>
</dbReference>
<dbReference type="InterPro" id="IPR012337">
    <property type="entry name" value="RNaseH-like_sf"/>
</dbReference>
<dbReference type="CDD" id="cd04657">
    <property type="entry name" value="Piwi_ago-like"/>
    <property type="match status" value="1"/>
</dbReference>
<evidence type="ECO:0000256" key="2">
    <source>
        <dbReference type="ARBA" id="ARBA00022491"/>
    </source>
</evidence>
<dbReference type="Pfam" id="PF08699">
    <property type="entry name" value="ArgoL1"/>
    <property type="match status" value="1"/>
</dbReference>
<evidence type="ECO:0000256" key="4">
    <source>
        <dbReference type="ARBA" id="ARBA00023158"/>
    </source>
</evidence>
<sequence length="876" mass="98609">MKEETGLESQLASCFSSSCKSLVFPSRPDYGKLGTKCVVKANYFLADISVSDLSHYHVDITPEVISSKTRKAIIAKLVKFHQNTELGKKLPVYDGAENLYTAGSLPFTHKEFNILLIEDDEGFGTTRERKFEVAIKFLAHVSMHQLHELLSGKKVETPQEAINAIDIVLKELASHSYVSFGSLHYSPDLKKPHKLSGGLESWSGFYQSIRPTQMGLSLNVDMASTAFIEPLPVIDIAAQILGKDVHSKPLSDADRIKIKKALKGVKVEVTYRGSFRRKYRITGLTSQPTRELSFPLGEKMNMISVIDYFQEMYGYKIMYPHLPCLQVGSQKKVNYLPMEACKIVGGQRYTKGLSEKQITSMLKVSCQRPRERENDILQTIHQNDYDCNPYAKEFGISIGNELASVEARVLPAPWLKYHETGRDKKILPQVGQWNMTNKKVVNGSKVRYWACINFSRSVKEKTASAFCQQLVQTCQSLGMEFSEEPVIPVYSARPDMVKKALKYVHSFSLNKLEGKELELVVAILPDNNGSLYGDLKKICETDLGLISQCCLTKYVFKINRQYLSNVALKINVKMGGRNTVLLDAISCRIPLVSDVPTIIFGADVSHPESGEDVCPSIAAVVASQDWPEVTKYAGLVCAQPPREEIIKDLFKCWNDPRRGIVYGGMIRELLLSFQKATGKKPCRILFYRDGVSEGQFYQVLLYELDAIRKACASLEPGYQPPVTFVVVQKRHHTRLFSDNHNDRNSMDRSGNILPGTVVDTKICHPTEFDFYLCSHAGVQGTSKPAHYHVIWDDNKFSADEIQSLTNNLCYTYARCTRSVSLVPPAYYAHLAAYRARFYMEPDVHENAKSQVTGSKVESVRPLPALKEKVKKVMFYC</sequence>
<dbReference type="GO" id="GO:0006417">
    <property type="term" value="P:regulation of translation"/>
    <property type="evidence" value="ECO:0007669"/>
    <property type="project" value="UniProtKB-KW"/>
</dbReference>
<evidence type="ECO:0000259" key="6">
    <source>
        <dbReference type="PROSITE" id="PS50821"/>
    </source>
</evidence>
<dbReference type="Pfam" id="PF02171">
    <property type="entry name" value="Piwi"/>
    <property type="match status" value="1"/>
</dbReference>
<evidence type="ECO:0000313" key="8">
    <source>
        <dbReference type="EMBL" id="AES91411.1"/>
    </source>
</evidence>